<sequence>MALGEDFDRNIQGAGNSARAIARSASFEHRRPATLKSLATSYHPGCQNFSSLSARAEQTERGDKLTAWTGESRQQDKLVSCEKTKQRPLTPSVDPDDLSTMSLDRPHKTTPPAVPKKPSWWNFGRRNSKKEAGVKVALDSTQSSISSSSFGQSSAKQSLTSVSCSSSSPTDSTACKSPKRVTSPASHDANNSISSQGTRQALNDLNMDTTQHVIKSRPCFHSIAQL</sequence>
<comment type="caution">
    <text evidence="2">The sequence shown here is derived from an EMBL/GenBank/DDBJ whole genome shotgun (WGS) entry which is preliminary data.</text>
</comment>
<feature type="region of interest" description="Disordered" evidence="1">
    <location>
        <begin position="159"/>
        <end position="199"/>
    </location>
</feature>
<feature type="compositionally biased region" description="Polar residues" evidence="1">
    <location>
        <begin position="183"/>
        <end position="199"/>
    </location>
</feature>
<protein>
    <submittedName>
        <fullName evidence="2">Uncharacterized protein</fullName>
    </submittedName>
</protein>
<accession>A0A433U4R5</accession>
<evidence type="ECO:0000313" key="2">
    <source>
        <dbReference type="EMBL" id="RUS88794.1"/>
    </source>
</evidence>
<evidence type="ECO:0000256" key="1">
    <source>
        <dbReference type="SAM" id="MobiDB-lite"/>
    </source>
</evidence>
<feature type="compositionally biased region" description="Basic and acidic residues" evidence="1">
    <location>
        <begin position="73"/>
        <end position="85"/>
    </location>
</feature>
<reference evidence="2 3" key="1">
    <citation type="submission" date="2019-01" db="EMBL/GenBank/DDBJ databases">
        <title>A draft genome assembly of the solar-powered sea slug Elysia chlorotica.</title>
        <authorList>
            <person name="Cai H."/>
            <person name="Li Q."/>
            <person name="Fang X."/>
            <person name="Li J."/>
            <person name="Curtis N.E."/>
            <person name="Altenburger A."/>
            <person name="Shibata T."/>
            <person name="Feng M."/>
            <person name="Maeda T."/>
            <person name="Schwartz J.A."/>
            <person name="Shigenobu S."/>
            <person name="Lundholm N."/>
            <person name="Nishiyama T."/>
            <person name="Yang H."/>
            <person name="Hasebe M."/>
            <person name="Li S."/>
            <person name="Pierce S.K."/>
            <person name="Wang J."/>
        </authorList>
    </citation>
    <scope>NUCLEOTIDE SEQUENCE [LARGE SCALE GENOMIC DNA]</scope>
    <source>
        <strain evidence="2">EC2010</strain>
        <tissue evidence="2">Whole organism of an adult</tissue>
    </source>
</reference>
<gene>
    <name evidence="2" type="ORF">EGW08_003424</name>
</gene>
<organism evidence="2 3">
    <name type="scientific">Elysia chlorotica</name>
    <name type="common">Eastern emerald elysia</name>
    <name type="synonym">Sea slug</name>
    <dbReference type="NCBI Taxonomy" id="188477"/>
    <lineage>
        <taxon>Eukaryota</taxon>
        <taxon>Metazoa</taxon>
        <taxon>Spiralia</taxon>
        <taxon>Lophotrochozoa</taxon>
        <taxon>Mollusca</taxon>
        <taxon>Gastropoda</taxon>
        <taxon>Heterobranchia</taxon>
        <taxon>Euthyneura</taxon>
        <taxon>Panpulmonata</taxon>
        <taxon>Sacoglossa</taxon>
        <taxon>Placobranchoidea</taxon>
        <taxon>Plakobranchidae</taxon>
        <taxon>Elysia</taxon>
    </lineage>
</organism>
<name>A0A433U4R5_ELYCH</name>
<evidence type="ECO:0000313" key="3">
    <source>
        <dbReference type="Proteomes" id="UP000271974"/>
    </source>
</evidence>
<keyword evidence="3" id="KW-1185">Reference proteome</keyword>
<feature type="compositionally biased region" description="Low complexity" evidence="1">
    <location>
        <begin position="159"/>
        <end position="173"/>
    </location>
</feature>
<dbReference type="EMBL" id="RQTK01000073">
    <property type="protein sequence ID" value="RUS88794.1"/>
    <property type="molecule type" value="Genomic_DNA"/>
</dbReference>
<proteinExistence type="predicted"/>
<dbReference type="Proteomes" id="UP000271974">
    <property type="component" value="Unassembled WGS sequence"/>
</dbReference>
<dbReference type="AlphaFoldDB" id="A0A433U4R5"/>
<feature type="region of interest" description="Disordered" evidence="1">
    <location>
        <begin position="70"/>
        <end position="126"/>
    </location>
</feature>
<feature type="region of interest" description="Disordered" evidence="1">
    <location>
        <begin position="1"/>
        <end position="26"/>
    </location>
</feature>